<dbReference type="HOGENOM" id="CLU_010645_2_0_1"/>
<dbReference type="OrthoDB" id="4424074at2759"/>
<keyword evidence="5" id="KW-0560">Oxidoreductase</keyword>
<dbReference type="GO" id="GO:0020037">
    <property type="term" value="F:heme binding"/>
    <property type="evidence" value="ECO:0007669"/>
    <property type="project" value="InterPro"/>
</dbReference>
<dbReference type="PROSITE" id="PS51402">
    <property type="entry name" value="CATALASE_3"/>
    <property type="match status" value="1"/>
</dbReference>
<dbReference type="GO" id="GO:0042542">
    <property type="term" value="P:response to hydrogen peroxide"/>
    <property type="evidence" value="ECO:0007669"/>
    <property type="project" value="TreeGrafter"/>
</dbReference>
<dbReference type="GO" id="GO:0005777">
    <property type="term" value="C:peroxisome"/>
    <property type="evidence" value="ECO:0007669"/>
    <property type="project" value="TreeGrafter"/>
</dbReference>
<evidence type="ECO:0000256" key="1">
    <source>
        <dbReference type="ARBA" id="ARBA00005329"/>
    </source>
</evidence>
<dbReference type="RefSeq" id="XP_040639528.1">
    <property type="nucleotide sequence ID" value="XM_040786867.1"/>
</dbReference>
<evidence type="ECO:0000256" key="5">
    <source>
        <dbReference type="ARBA" id="ARBA00023002"/>
    </source>
</evidence>
<dbReference type="InterPro" id="IPR002226">
    <property type="entry name" value="Catalase_haem_BS"/>
</dbReference>
<evidence type="ECO:0000256" key="2">
    <source>
        <dbReference type="ARBA" id="ARBA00022559"/>
    </source>
</evidence>
<dbReference type="SUPFAM" id="SSF56634">
    <property type="entry name" value="Heme-dependent catalase-like"/>
    <property type="match status" value="1"/>
</dbReference>
<gene>
    <name evidence="9" type="ORF">EURHEDRAFT_522635</name>
</gene>
<keyword evidence="4" id="KW-0479">Metal-binding</keyword>
<dbReference type="InterPro" id="IPR020835">
    <property type="entry name" value="Catalase_sf"/>
</dbReference>
<keyword evidence="3" id="KW-0349">Heme</keyword>
<dbReference type="Proteomes" id="UP000019804">
    <property type="component" value="Unassembled WGS sequence"/>
</dbReference>
<dbReference type="Gene3D" id="2.40.180.10">
    <property type="entry name" value="Catalase core domain"/>
    <property type="match status" value="2"/>
</dbReference>
<dbReference type="GeneID" id="63701991"/>
<dbReference type="InterPro" id="IPR011614">
    <property type="entry name" value="Catalase_core"/>
</dbReference>
<evidence type="ECO:0000313" key="9">
    <source>
        <dbReference type="EMBL" id="EYE95840.1"/>
    </source>
</evidence>
<dbReference type="GO" id="GO:0042744">
    <property type="term" value="P:hydrogen peroxide catabolic process"/>
    <property type="evidence" value="ECO:0007669"/>
    <property type="project" value="TreeGrafter"/>
</dbReference>
<dbReference type="SMART" id="SM01060">
    <property type="entry name" value="Catalase"/>
    <property type="match status" value="1"/>
</dbReference>
<organism evidence="9 10">
    <name type="scientific">Aspergillus ruber (strain CBS 135680)</name>
    <dbReference type="NCBI Taxonomy" id="1388766"/>
    <lineage>
        <taxon>Eukaryota</taxon>
        <taxon>Fungi</taxon>
        <taxon>Dikarya</taxon>
        <taxon>Ascomycota</taxon>
        <taxon>Pezizomycotina</taxon>
        <taxon>Eurotiomycetes</taxon>
        <taxon>Eurotiomycetidae</taxon>
        <taxon>Eurotiales</taxon>
        <taxon>Aspergillaceae</taxon>
        <taxon>Aspergillus</taxon>
        <taxon>Aspergillus subgen. Aspergillus</taxon>
    </lineage>
</organism>
<feature type="domain" description="Catalase core" evidence="8">
    <location>
        <begin position="25"/>
        <end position="464"/>
    </location>
</feature>
<keyword evidence="10" id="KW-1185">Reference proteome</keyword>
<dbReference type="PRINTS" id="PR00067">
    <property type="entry name" value="CATALASE"/>
</dbReference>
<protein>
    <submittedName>
        <fullName evidence="9">Catalase-domain-containing protein</fullName>
    </submittedName>
</protein>
<evidence type="ECO:0000256" key="4">
    <source>
        <dbReference type="ARBA" id="ARBA00022723"/>
    </source>
</evidence>
<feature type="region of interest" description="Disordered" evidence="7">
    <location>
        <begin position="469"/>
        <end position="491"/>
    </location>
</feature>
<evidence type="ECO:0000259" key="8">
    <source>
        <dbReference type="SMART" id="SM01060"/>
    </source>
</evidence>
<keyword evidence="6" id="KW-0408">Iron</keyword>
<sequence>MATINTNGRQPDVPVHSEYHKSAFTLPNGCPVDNPFHSEKVQQKDGNTYKMSQLLQDTYNMDQLAHLSRERIPERFGHAKGCGAYGEFTVTSDEIQKYTCADFLSAKGKKTPLFSRLSTTSAFRGSADTVRDTRGFAFKLYTEEGNLDWVFFWPGVFSIWDVGKIISNNHATKKCPATGMADPNMHFDFITKNREALNSSIRLHSDDGTPRRYNDITIGSLNTYTFVKDEDNYSYVRITLVPAHEVHTPFTNAEAAAQAGVDPDYHIRRLYKQISKNTDKEAGYRSEIHKLTEQLQKGNLPEDEQKKLWEKIQENEQNIEKLVWPEWKVVAQIIQPEDVKDVKVNILDASKVFPKDQDDIIKTIEFGRLRLNRIPRNQFAEVEQAAFCAANIVPGWDITPDPMLQARIFAYPDTQRHRLGVNAEHLPVNRPKRVWNPLRRDGPNSLFNYEDVPTYVADYEQTQALEGTRTASSFANPEPWTKKPKSRVPRWDTGIDVTRGLNEWAEQPPLEQPRDYYFNELAGPPPEKHCNEQYKAIAKEKGIHYRQWALVENYAQHLHGVRCDIRIRTYGKFHNMRTMRSIANKTEEMFFEMDNVNWEGKWPTKKNLGNLIRERTIELITADKQAVDSDDEDEEGHPRYANVPSLQVSRALGTATDPYPTVSVQASHKLPDHDLRFLPN</sequence>
<name>A0A017SHQ6_ASPRC</name>
<dbReference type="PROSITE" id="PS00437">
    <property type="entry name" value="CATALASE_1"/>
    <property type="match status" value="1"/>
</dbReference>
<dbReference type="PANTHER" id="PTHR11465:SF9">
    <property type="entry name" value="CATALASE"/>
    <property type="match status" value="1"/>
</dbReference>
<dbReference type="GO" id="GO:0005739">
    <property type="term" value="C:mitochondrion"/>
    <property type="evidence" value="ECO:0007669"/>
    <property type="project" value="TreeGrafter"/>
</dbReference>
<dbReference type="InterPro" id="IPR018028">
    <property type="entry name" value="Catalase"/>
</dbReference>
<dbReference type="STRING" id="1388766.A0A017SHQ6"/>
<keyword evidence="2" id="KW-0575">Peroxidase</keyword>
<dbReference type="PANTHER" id="PTHR11465">
    <property type="entry name" value="CATALASE"/>
    <property type="match status" value="1"/>
</dbReference>
<comment type="similarity">
    <text evidence="1">Belongs to the catalase family.</text>
</comment>
<accession>A0A017SHQ6</accession>
<evidence type="ECO:0000313" key="10">
    <source>
        <dbReference type="Proteomes" id="UP000019804"/>
    </source>
</evidence>
<evidence type="ECO:0000256" key="6">
    <source>
        <dbReference type="ARBA" id="ARBA00023004"/>
    </source>
</evidence>
<dbReference type="GO" id="GO:0004096">
    <property type="term" value="F:catalase activity"/>
    <property type="evidence" value="ECO:0007669"/>
    <property type="project" value="InterPro"/>
</dbReference>
<reference evidence="10" key="1">
    <citation type="journal article" date="2014" name="Nat. Commun.">
        <title>Genomic adaptations of the halophilic Dead Sea filamentous fungus Eurotium rubrum.</title>
        <authorList>
            <person name="Kis-Papo T."/>
            <person name="Weig A.R."/>
            <person name="Riley R."/>
            <person name="Persoh D."/>
            <person name="Salamov A."/>
            <person name="Sun H."/>
            <person name="Lipzen A."/>
            <person name="Wasser S.P."/>
            <person name="Rambold G."/>
            <person name="Grigoriev I.V."/>
            <person name="Nevo E."/>
        </authorList>
    </citation>
    <scope>NUCLEOTIDE SEQUENCE [LARGE SCALE GENOMIC DNA]</scope>
    <source>
        <strain evidence="10">CBS 135680</strain>
    </source>
</reference>
<proteinExistence type="inferred from homology"/>
<feature type="region of interest" description="Disordered" evidence="7">
    <location>
        <begin position="623"/>
        <end position="647"/>
    </location>
</feature>
<evidence type="ECO:0000256" key="7">
    <source>
        <dbReference type="SAM" id="MobiDB-lite"/>
    </source>
</evidence>
<dbReference type="GO" id="GO:0046872">
    <property type="term" value="F:metal ion binding"/>
    <property type="evidence" value="ECO:0007669"/>
    <property type="project" value="UniProtKB-KW"/>
</dbReference>
<dbReference type="EMBL" id="KK088420">
    <property type="protein sequence ID" value="EYE95840.1"/>
    <property type="molecule type" value="Genomic_DNA"/>
</dbReference>
<dbReference type="AlphaFoldDB" id="A0A017SHQ6"/>
<dbReference type="Pfam" id="PF00199">
    <property type="entry name" value="Catalase"/>
    <property type="match status" value="2"/>
</dbReference>
<evidence type="ECO:0000256" key="3">
    <source>
        <dbReference type="ARBA" id="ARBA00022617"/>
    </source>
</evidence>